<dbReference type="Proteomes" id="UP000295645">
    <property type="component" value="Unassembled WGS sequence"/>
</dbReference>
<keyword evidence="1" id="KW-0732">Signal</keyword>
<evidence type="ECO:0000313" key="2">
    <source>
        <dbReference type="EMBL" id="TCV94890.1"/>
    </source>
</evidence>
<name>A0A4R3YR25_9GAMM</name>
<evidence type="ECO:0000313" key="3">
    <source>
        <dbReference type="Proteomes" id="UP000295645"/>
    </source>
</evidence>
<dbReference type="RefSeq" id="WP_132143606.1">
    <property type="nucleotide sequence ID" value="NZ_SMCS01000003.1"/>
</dbReference>
<comment type="caution">
    <text evidence="2">The sequence shown here is derived from an EMBL/GenBank/DDBJ whole genome shotgun (WGS) entry which is preliminary data.</text>
</comment>
<feature type="signal peptide" evidence="1">
    <location>
        <begin position="1"/>
        <end position="43"/>
    </location>
</feature>
<protein>
    <submittedName>
        <fullName evidence="2">Uncharacterized protein</fullName>
    </submittedName>
</protein>
<proteinExistence type="predicted"/>
<gene>
    <name evidence="2" type="ORF">EC912_103379</name>
</gene>
<reference evidence="2 3" key="1">
    <citation type="submission" date="2019-03" db="EMBL/GenBank/DDBJ databases">
        <title>Above-ground endophytic microbial communities from plants in different locations in the United States.</title>
        <authorList>
            <person name="Frank C."/>
        </authorList>
    </citation>
    <scope>NUCLEOTIDE SEQUENCE [LARGE SCALE GENOMIC DNA]</scope>
    <source>
        <strain evidence="2 3">LP_13_YM</strain>
    </source>
</reference>
<feature type="chain" id="PRO_5020807704" evidence="1">
    <location>
        <begin position="44"/>
        <end position="158"/>
    </location>
</feature>
<dbReference type="AlphaFoldDB" id="A0A4R3YR25"/>
<evidence type="ECO:0000256" key="1">
    <source>
        <dbReference type="SAM" id="SignalP"/>
    </source>
</evidence>
<organism evidence="2 3">
    <name type="scientific">Luteibacter rhizovicinus</name>
    <dbReference type="NCBI Taxonomy" id="242606"/>
    <lineage>
        <taxon>Bacteria</taxon>
        <taxon>Pseudomonadati</taxon>
        <taxon>Pseudomonadota</taxon>
        <taxon>Gammaproteobacteria</taxon>
        <taxon>Lysobacterales</taxon>
        <taxon>Rhodanobacteraceae</taxon>
        <taxon>Luteibacter</taxon>
    </lineage>
</organism>
<sequence>MVHMIRPTIVRVHTGRATDQKACRWPMALLTLCLTLAATTASATDPEVSDYAIMHPRELEAFLSSKLTHRVKHQQFEGKKDDMKVHARLEVEHRTLYIDLDESLGPLASNPGVTELRRVLAIEAEHVLAGDVDTPRILFEFGHEGAEQYLQPRPSPEN</sequence>
<dbReference type="EMBL" id="SMCS01000003">
    <property type="protein sequence ID" value="TCV94890.1"/>
    <property type="molecule type" value="Genomic_DNA"/>
</dbReference>
<accession>A0A4R3YR25</accession>
<keyword evidence="3" id="KW-1185">Reference proteome</keyword>